<proteinExistence type="predicted"/>
<evidence type="ECO:0000313" key="1">
    <source>
        <dbReference type="Proteomes" id="UP000095287"/>
    </source>
</evidence>
<dbReference type="AlphaFoldDB" id="A0A1I7ZRL4"/>
<dbReference type="WBParaSite" id="L893_g29095.t1">
    <property type="protein sequence ID" value="L893_g29095.t1"/>
    <property type="gene ID" value="L893_g29095"/>
</dbReference>
<name>A0A1I7ZRL4_9BILA</name>
<reference evidence="2" key="1">
    <citation type="submission" date="2016-11" db="UniProtKB">
        <authorList>
            <consortium name="WormBaseParasite"/>
        </authorList>
    </citation>
    <scope>IDENTIFICATION</scope>
</reference>
<sequence length="69" mass="7739">MVSLLVVIYTEIFGLESLAQGENAGLWLGRHGGAIGERPRCEPLSVKTFIPLHRVRSFRSVHIRAIRLN</sequence>
<protein>
    <submittedName>
        <fullName evidence="2">Secreted protein</fullName>
    </submittedName>
</protein>
<accession>A0A1I7ZRL4</accession>
<dbReference type="Proteomes" id="UP000095287">
    <property type="component" value="Unplaced"/>
</dbReference>
<keyword evidence="1" id="KW-1185">Reference proteome</keyword>
<evidence type="ECO:0000313" key="2">
    <source>
        <dbReference type="WBParaSite" id="L893_g29095.t1"/>
    </source>
</evidence>
<organism evidence="1 2">
    <name type="scientific">Steinernema glaseri</name>
    <dbReference type="NCBI Taxonomy" id="37863"/>
    <lineage>
        <taxon>Eukaryota</taxon>
        <taxon>Metazoa</taxon>
        <taxon>Ecdysozoa</taxon>
        <taxon>Nematoda</taxon>
        <taxon>Chromadorea</taxon>
        <taxon>Rhabditida</taxon>
        <taxon>Tylenchina</taxon>
        <taxon>Panagrolaimomorpha</taxon>
        <taxon>Strongyloidoidea</taxon>
        <taxon>Steinernematidae</taxon>
        <taxon>Steinernema</taxon>
    </lineage>
</organism>